<feature type="transmembrane region" description="Helical" evidence="13">
    <location>
        <begin position="386"/>
        <end position="406"/>
    </location>
</feature>
<dbReference type="PANTHER" id="PTHR43298:SF2">
    <property type="entry name" value="FMN_FAD EXPORTER YEEO-RELATED"/>
    <property type="match status" value="1"/>
</dbReference>
<gene>
    <name evidence="14" type="ORF">NK125_13650</name>
</gene>
<feature type="transmembrane region" description="Helical" evidence="13">
    <location>
        <begin position="166"/>
        <end position="186"/>
    </location>
</feature>
<evidence type="ECO:0000313" key="14">
    <source>
        <dbReference type="EMBL" id="MCP1103447.1"/>
    </source>
</evidence>
<evidence type="ECO:0000256" key="8">
    <source>
        <dbReference type="ARBA" id="ARBA00022692"/>
    </source>
</evidence>
<comment type="function">
    <text evidence="1">Multidrug efflux pump.</text>
</comment>
<evidence type="ECO:0000256" key="13">
    <source>
        <dbReference type="SAM" id="Phobius"/>
    </source>
</evidence>
<feature type="transmembrane region" description="Helical" evidence="13">
    <location>
        <begin position="418"/>
        <end position="439"/>
    </location>
</feature>
<evidence type="ECO:0000256" key="2">
    <source>
        <dbReference type="ARBA" id="ARBA00004651"/>
    </source>
</evidence>
<evidence type="ECO:0000256" key="9">
    <source>
        <dbReference type="ARBA" id="ARBA00022989"/>
    </source>
</evidence>
<keyword evidence="7" id="KW-1003">Cell membrane</keyword>
<dbReference type="EMBL" id="JAMZFW010000027">
    <property type="protein sequence ID" value="MCP1103447.1"/>
    <property type="molecule type" value="Genomic_DNA"/>
</dbReference>
<evidence type="ECO:0000256" key="11">
    <source>
        <dbReference type="ARBA" id="ARBA00023136"/>
    </source>
</evidence>
<evidence type="ECO:0000256" key="6">
    <source>
        <dbReference type="ARBA" id="ARBA00022449"/>
    </source>
</evidence>
<dbReference type="RefSeq" id="WP_262067219.1">
    <property type="nucleotide sequence ID" value="NZ_JAMXOD010000027.1"/>
</dbReference>
<keyword evidence="10" id="KW-0406">Ion transport</keyword>
<dbReference type="CDD" id="cd13138">
    <property type="entry name" value="MATE_yoeA_like"/>
    <property type="match status" value="1"/>
</dbReference>
<dbReference type="PIRSF" id="PIRSF006603">
    <property type="entry name" value="DinF"/>
    <property type="match status" value="1"/>
</dbReference>
<keyword evidence="5" id="KW-0813">Transport</keyword>
<keyword evidence="15" id="KW-1185">Reference proteome</keyword>
<dbReference type="Proteomes" id="UP001523566">
    <property type="component" value="Unassembled WGS sequence"/>
</dbReference>
<proteinExistence type="inferred from homology"/>
<name>A0ABT1EG49_9FIRM</name>
<dbReference type="InterPro" id="IPR048279">
    <property type="entry name" value="MdtK-like"/>
</dbReference>
<accession>A0ABT1EG49</accession>
<feature type="transmembrane region" description="Helical" evidence="13">
    <location>
        <begin position="358"/>
        <end position="379"/>
    </location>
</feature>
<feature type="transmembrane region" description="Helical" evidence="13">
    <location>
        <begin position="251"/>
        <end position="275"/>
    </location>
</feature>
<protein>
    <recommendedName>
        <fullName evidence="4">Probable multidrug resistance protein NorM</fullName>
    </recommendedName>
    <alternativeName>
        <fullName evidence="12">Multidrug-efflux transporter</fullName>
    </alternativeName>
</protein>
<evidence type="ECO:0000256" key="12">
    <source>
        <dbReference type="ARBA" id="ARBA00031636"/>
    </source>
</evidence>
<dbReference type="NCBIfam" id="TIGR00797">
    <property type="entry name" value="matE"/>
    <property type="match status" value="1"/>
</dbReference>
<keyword evidence="8 13" id="KW-0812">Transmembrane</keyword>
<feature type="transmembrane region" description="Helical" evidence="13">
    <location>
        <begin position="192"/>
        <end position="215"/>
    </location>
</feature>
<keyword evidence="11 13" id="KW-0472">Membrane</keyword>
<organism evidence="14 15">
    <name type="scientific">Aequitasia blattaphilus</name>
    <dbReference type="NCBI Taxonomy" id="2949332"/>
    <lineage>
        <taxon>Bacteria</taxon>
        <taxon>Bacillati</taxon>
        <taxon>Bacillota</taxon>
        <taxon>Clostridia</taxon>
        <taxon>Lachnospirales</taxon>
        <taxon>Lachnospiraceae</taxon>
        <taxon>Aequitasia</taxon>
    </lineage>
</organism>
<dbReference type="InterPro" id="IPR050222">
    <property type="entry name" value="MATE_MdtK"/>
</dbReference>
<evidence type="ECO:0000256" key="10">
    <source>
        <dbReference type="ARBA" id="ARBA00023065"/>
    </source>
</evidence>
<evidence type="ECO:0000256" key="4">
    <source>
        <dbReference type="ARBA" id="ARBA00020268"/>
    </source>
</evidence>
<evidence type="ECO:0000256" key="1">
    <source>
        <dbReference type="ARBA" id="ARBA00003408"/>
    </source>
</evidence>
<evidence type="ECO:0000256" key="7">
    <source>
        <dbReference type="ARBA" id="ARBA00022475"/>
    </source>
</evidence>
<evidence type="ECO:0000313" key="15">
    <source>
        <dbReference type="Proteomes" id="UP001523566"/>
    </source>
</evidence>
<dbReference type="PANTHER" id="PTHR43298">
    <property type="entry name" value="MULTIDRUG RESISTANCE PROTEIN NORM-RELATED"/>
    <property type="match status" value="1"/>
</dbReference>
<keyword evidence="6" id="KW-0050">Antiport</keyword>
<reference evidence="14 15" key="1">
    <citation type="journal article" date="2022" name="Genome Biol. Evol.">
        <title>Host diet, physiology and behaviors set the stage for Lachnospiraceae cladogenesis.</title>
        <authorList>
            <person name="Vera-Ponce De Leon A."/>
            <person name="Schneider M."/>
            <person name="Jahnes B.C."/>
            <person name="Sadowski V."/>
            <person name="Camuy-Velez L.A."/>
            <person name="Duan J."/>
            <person name="Sabree Z.L."/>
        </authorList>
    </citation>
    <scope>NUCLEOTIDE SEQUENCE [LARGE SCALE GENOMIC DNA]</scope>
    <source>
        <strain evidence="14 15">PAL113</strain>
    </source>
</reference>
<comment type="similarity">
    <text evidence="3">Belongs to the multi antimicrobial extrusion (MATE) (TC 2.A.66.1) family.</text>
</comment>
<comment type="subcellular location">
    <subcellularLocation>
        <location evidence="2">Cell membrane</location>
        <topology evidence="2">Multi-pass membrane protein</topology>
    </subcellularLocation>
</comment>
<dbReference type="Pfam" id="PF01554">
    <property type="entry name" value="MatE"/>
    <property type="match status" value="2"/>
</dbReference>
<feature type="transmembrane region" description="Helical" evidence="13">
    <location>
        <begin position="316"/>
        <end position="338"/>
    </location>
</feature>
<feature type="transmembrane region" description="Helical" evidence="13">
    <location>
        <begin position="54"/>
        <end position="77"/>
    </location>
</feature>
<evidence type="ECO:0000256" key="5">
    <source>
        <dbReference type="ARBA" id="ARBA00022448"/>
    </source>
</evidence>
<feature type="transmembrane region" description="Helical" evidence="13">
    <location>
        <begin position="98"/>
        <end position="116"/>
    </location>
</feature>
<dbReference type="InterPro" id="IPR002528">
    <property type="entry name" value="MATE_fam"/>
</dbReference>
<feature type="transmembrane region" description="Helical" evidence="13">
    <location>
        <begin position="136"/>
        <end position="154"/>
    </location>
</feature>
<evidence type="ECO:0000256" key="3">
    <source>
        <dbReference type="ARBA" id="ARBA00010199"/>
    </source>
</evidence>
<keyword evidence="9 13" id="KW-1133">Transmembrane helix</keyword>
<feature type="transmembrane region" description="Helical" evidence="13">
    <location>
        <begin position="12"/>
        <end position="34"/>
    </location>
</feature>
<comment type="caution">
    <text evidence="14">The sequence shown here is derived from an EMBL/GenBank/DDBJ whole genome shotgun (WGS) entry which is preliminary data.</text>
</comment>
<sequence length="444" mass="48148">MKQREITFTSGSIPKAMLIFVGPYMLGILLQNLYGAVDLFVVGHYATTADVSAVTIGSQLMSIVTQLIIGFATGITMRIGISFGANDQRSLSKTTGSAILLFSVSALVLMTIYLAFHALFVSVMQTPFEAIEATRSYLLACAIGIPFIVGYNVITSILTGIGDSKTPFLFVAVACFINIVLDVILVKYVQMGALGAAIATTVAQAGSFAFSLFFLRKKGLGFSLKKEDIRFNKVYIGHITKIGSPVAIQNLMVTLSFLFVTAIINQMGLIASAAVGVVEKLITFLFVPATSMGTAVGTASSQNLGSKQKKRAQKSMWWGILMALIPAVIIVIICQLRGDLLTGILTGDMEVVKKATNYLHSYIFDILLVSFVFCMNGYFNSLGKSWFSLLHSLITTFLVRVPFAFILSRLPNASLFSIGWAAPASTLLSLIMCLLFFFYESKRK</sequence>
<feature type="transmembrane region" description="Helical" evidence="13">
    <location>
        <begin position="281"/>
        <end position="304"/>
    </location>
</feature>